<organism evidence="2 3">
    <name type="scientific">Linnemannia exigua</name>
    <dbReference type="NCBI Taxonomy" id="604196"/>
    <lineage>
        <taxon>Eukaryota</taxon>
        <taxon>Fungi</taxon>
        <taxon>Fungi incertae sedis</taxon>
        <taxon>Mucoromycota</taxon>
        <taxon>Mortierellomycotina</taxon>
        <taxon>Mortierellomycetes</taxon>
        <taxon>Mortierellales</taxon>
        <taxon>Mortierellaceae</taxon>
        <taxon>Linnemannia</taxon>
    </lineage>
</organism>
<feature type="region of interest" description="Disordered" evidence="1">
    <location>
        <begin position="1"/>
        <end position="151"/>
    </location>
</feature>
<evidence type="ECO:0000313" key="3">
    <source>
        <dbReference type="Proteomes" id="UP001194580"/>
    </source>
</evidence>
<evidence type="ECO:0000313" key="2">
    <source>
        <dbReference type="EMBL" id="KAG0257205.1"/>
    </source>
</evidence>
<feature type="compositionally biased region" description="Polar residues" evidence="1">
    <location>
        <begin position="123"/>
        <end position="147"/>
    </location>
</feature>
<comment type="caution">
    <text evidence="2">The sequence shown here is derived from an EMBL/GenBank/DDBJ whole genome shotgun (WGS) entry which is preliminary data.</text>
</comment>
<accession>A0AAD4H1C2</accession>
<dbReference type="AlphaFoldDB" id="A0AAD4H1C2"/>
<feature type="compositionally biased region" description="Polar residues" evidence="1">
    <location>
        <begin position="14"/>
        <end position="28"/>
    </location>
</feature>
<gene>
    <name evidence="2" type="ORF">BGZ95_005299</name>
</gene>
<dbReference type="EMBL" id="JAAAIL010002448">
    <property type="protein sequence ID" value="KAG0257205.1"/>
    <property type="molecule type" value="Genomic_DNA"/>
</dbReference>
<proteinExistence type="predicted"/>
<sequence>MSSQRSRSGIKRPMQTSRFHPSQRTSPLRAQDLPRTIDLSQDTSASDDESEEESSEGDPDETTSLQRPPQLSPDVEPSTEITPSSAQAQEQLTQVQPEQEQLTQLQPEQEQLTQVQLEHEQPMQVQSEPNLQTHEQSTHDPLSTQEQPPVPILNEDMPSVPEAWTNPLHPDQLAVYAQQQQDLFAQIRRVEERILGIFDLNAVQERSFLYDLHQDLCRREQELRYMVEARQTWDAAVHMYRQRMTDLSYMSRTQYHR</sequence>
<protein>
    <submittedName>
        <fullName evidence="2">Uncharacterized protein</fullName>
    </submittedName>
</protein>
<reference evidence="2" key="1">
    <citation type="journal article" date="2020" name="Fungal Divers.">
        <title>Resolving the Mortierellaceae phylogeny through synthesis of multi-gene phylogenetics and phylogenomics.</title>
        <authorList>
            <person name="Vandepol N."/>
            <person name="Liber J."/>
            <person name="Desiro A."/>
            <person name="Na H."/>
            <person name="Kennedy M."/>
            <person name="Barry K."/>
            <person name="Grigoriev I.V."/>
            <person name="Miller A.N."/>
            <person name="O'Donnell K."/>
            <person name="Stajich J.E."/>
            <person name="Bonito G."/>
        </authorList>
    </citation>
    <scope>NUCLEOTIDE SEQUENCE</scope>
    <source>
        <strain evidence="2">NRRL 28262</strain>
    </source>
</reference>
<dbReference type="Proteomes" id="UP001194580">
    <property type="component" value="Unassembled WGS sequence"/>
</dbReference>
<evidence type="ECO:0000256" key="1">
    <source>
        <dbReference type="SAM" id="MobiDB-lite"/>
    </source>
</evidence>
<feature type="compositionally biased region" description="Low complexity" evidence="1">
    <location>
        <begin position="86"/>
        <end position="116"/>
    </location>
</feature>
<name>A0AAD4H1C2_9FUNG</name>
<keyword evidence="3" id="KW-1185">Reference proteome</keyword>
<feature type="compositionally biased region" description="Acidic residues" evidence="1">
    <location>
        <begin position="45"/>
        <end position="61"/>
    </location>
</feature>